<protein>
    <submittedName>
        <fullName evidence="1">Uncharacterized protein</fullName>
    </submittedName>
</protein>
<reference evidence="1" key="1">
    <citation type="journal article" date="2022" name="Nat. Microbiol.">
        <title>Unique mobile elements and scalable gene flow at the prokaryote-eukaryote boundary revealed by circularized Asgard archaea genomes.</title>
        <authorList>
            <person name="Wu F."/>
            <person name="Speth D.R."/>
            <person name="Philosof A."/>
            <person name="Cremiere A."/>
            <person name="Narayanan A."/>
            <person name="Barco R.A."/>
            <person name="Connon S.A."/>
            <person name="Amend J.P."/>
            <person name="Antoshechkin I.A."/>
            <person name="Orphan V.J."/>
        </authorList>
    </citation>
    <scope>NUCLEOTIDE SEQUENCE</scope>
    <source>
        <strain evidence="1">PR6</strain>
    </source>
</reference>
<accession>A0A9Y1BRF1</accession>
<dbReference type="AlphaFoldDB" id="A0A9Y1BRF1"/>
<name>A0A9Y1BRF1_9ARCH</name>
<gene>
    <name evidence="1" type="ORF">K9W46_13805</name>
</gene>
<dbReference type="Proteomes" id="UP001200513">
    <property type="component" value="Chromosome"/>
</dbReference>
<organism evidence="1">
    <name type="scientific">Candidatus Heimdallarchaeum endolithica</name>
    <dbReference type="NCBI Taxonomy" id="2876572"/>
    <lineage>
        <taxon>Archaea</taxon>
        <taxon>Promethearchaeati</taxon>
        <taxon>Candidatus Heimdallarchaeota</taxon>
        <taxon>Candidatus Heimdallarchaeia (ex Rinke et al. 2021) (nom. nud.)</taxon>
        <taxon>Candidatus Heimdallarchaeales</taxon>
        <taxon>Candidatus Heimdallarchaeaceae</taxon>
        <taxon>Candidatus Heimdallarchaeum</taxon>
    </lineage>
</organism>
<sequence length="100" mass="11329">MVSKQEAILLIIERGTGVIGPVKMMSLVSEAGITLEDGKVVSQNIDESFKKLTESFASIAPTTRITLLSLAKMHGFSIEEKKEKKKKTFLRFKNWKLFRR</sequence>
<proteinExistence type="predicted"/>
<evidence type="ECO:0000313" key="1">
    <source>
        <dbReference type="EMBL" id="UJG43430.1"/>
    </source>
</evidence>
<dbReference type="EMBL" id="CP084167">
    <property type="protein sequence ID" value="UJG43430.1"/>
    <property type="molecule type" value="Genomic_DNA"/>
</dbReference>